<reference evidence="2 3" key="2">
    <citation type="submission" date="2019-03" db="EMBL/GenBank/DDBJ databases">
        <title>Genomic Encyclopedia of Type Strains, Phase IV (KMG-IV): sequencing the most valuable type-strain genomes for metagenomic binning, comparative biology and taxonomic classification.</title>
        <authorList>
            <person name="Goeker M."/>
        </authorList>
    </citation>
    <scope>NUCLEOTIDE SEQUENCE [LARGE SCALE GENOMIC DNA]</scope>
    <source>
        <strain evidence="2 3">DSM 103426</strain>
    </source>
</reference>
<keyword evidence="4" id="KW-1185">Reference proteome</keyword>
<comment type="caution">
    <text evidence="2">The sequence shown here is derived from an EMBL/GenBank/DDBJ whole genome shotgun (WGS) entry which is preliminary data.</text>
</comment>
<dbReference type="Pfam" id="PF12646">
    <property type="entry name" value="DUF3783"/>
    <property type="match status" value="1"/>
</dbReference>
<dbReference type="Proteomes" id="UP000702954">
    <property type="component" value="Unassembled WGS sequence"/>
</dbReference>
<dbReference type="InterPro" id="IPR016621">
    <property type="entry name" value="UCP014543"/>
</dbReference>
<dbReference type="EMBL" id="BHEO01000002">
    <property type="protein sequence ID" value="GBU04389.1"/>
    <property type="molecule type" value="Genomic_DNA"/>
</dbReference>
<gene>
    <name evidence="2" type="ORF">EDD74_11828</name>
    <name evidence="1" type="ORF">FAEUMB_09300</name>
</gene>
<proteinExistence type="predicted"/>
<accession>A0A4R3JM62</accession>
<dbReference type="Proteomes" id="UP000294613">
    <property type="component" value="Unassembled WGS sequence"/>
</dbReference>
<name>A0A4R3JM62_9FIRM</name>
<sequence length="129" mass="14945">MNFETVLLYNFDEGEKARKIKMVLLKMKVKIKKVSKEQYLEPIGFLAGNKEIPSSGDIYEGEGFPEEMLVMKGFTSSRIDLLLKEFRKAGIAKVNLKAIVTEYNQKWTSLELYHELQEEHAKMNPKQTL</sequence>
<evidence type="ECO:0000313" key="4">
    <source>
        <dbReference type="Proteomes" id="UP000702954"/>
    </source>
</evidence>
<reference evidence="1 4" key="1">
    <citation type="journal article" date="2018" name="Int. J. Syst. Evol. Microbiol.">
        <title>Draft Genome Sequence of Faecalimonas umbilicata JCM 30896T, an Acetate-Producing Bacterium Isolated from Human Feces.</title>
        <authorList>
            <person name="Sakamoto M."/>
            <person name="Ikeyama N."/>
            <person name="Yuki M."/>
            <person name="Ohkuma M."/>
        </authorList>
    </citation>
    <scope>NUCLEOTIDE SEQUENCE [LARGE SCALE GENOMIC DNA]</scope>
    <source>
        <strain evidence="1 4">EGH7</strain>
    </source>
</reference>
<evidence type="ECO:0000313" key="1">
    <source>
        <dbReference type="EMBL" id="GBU04389.1"/>
    </source>
</evidence>
<evidence type="ECO:0000313" key="3">
    <source>
        <dbReference type="Proteomes" id="UP000294613"/>
    </source>
</evidence>
<evidence type="ECO:0000313" key="2">
    <source>
        <dbReference type="EMBL" id="TCS66694.1"/>
    </source>
</evidence>
<dbReference type="RefSeq" id="WP_009262359.1">
    <property type="nucleotide sequence ID" value="NZ_BHEO01000002.1"/>
</dbReference>
<dbReference type="EMBL" id="SLZV01000018">
    <property type="protein sequence ID" value="TCS66694.1"/>
    <property type="molecule type" value="Genomic_DNA"/>
</dbReference>
<dbReference type="AlphaFoldDB" id="A0A4R3JM62"/>
<protein>
    <submittedName>
        <fullName evidence="2">Uncharacterized protein DUF3783</fullName>
    </submittedName>
</protein>
<organism evidence="2 3">
    <name type="scientific">Faecalimonas umbilicata</name>
    <dbReference type="NCBI Taxonomy" id="1912855"/>
    <lineage>
        <taxon>Bacteria</taxon>
        <taxon>Bacillati</taxon>
        <taxon>Bacillota</taxon>
        <taxon>Clostridia</taxon>
        <taxon>Lachnospirales</taxon>
        <taxon>Lachnospiraceae</taxon>
        <taxon>Faecalimonas</taxon>
    </lineage>
</organism>